<evidence type="ECO:0000313" key="2">
    <source>
        <dbReference type="EMBL" id="TNN49152.1"/>
    </source>
</evidence>
<dbReference type="Proteomes" id="UP000314294">
    <property type="component" value="Unassembled WGS sequence"/>
</dbReference>
<accession>A0A4Z2G9E5</accession>
<sequence>MVEQQQRRRLAAAASPPPRRRLATAAAASGCSGHLIHGAHCAARHHVISQQAFTFVHLFHVVVLSHLAHRDEILFKLTIKPGPFSDLMSVEEFSLLCSTDCGRRQSWRHARGEADN</sequence>
<feature type="region of interest" description="Disordered" evidence="1">
    <location>
        <begin position="1"/>
        <end position="23"/>
    </location>
</feature>
<keyword evidence="3" id="KW-1185">Reference proteome</keyword>
<protein>
    <submittedName>
        <fullName evidence="2">Uncharacterized protein</fullName>
    </submittedName>
</protein>
<name>A0A4Z2G9E5_9TELE</name>
<dbReference type="AlphaFoldDB" id="A0A4Z2G9E5"/>
<organism evidence="2 3">
    <name type="scientific">Liparis tanakae</name>
    <name type="common">Tanaka's snailfish</name>
    <dbReference type="NCBI Taxonomy" id="230148"/>
    <lineage>
        <taxon>Eukaryota</taxon>
        <taxon>Metazoa</taxon>
        <taxon>Chordata</taxon>
        <taxon>Craniata</taxon>
        <taxon>Vertebrata</taxon>
        <taxon>Euteleostomi</taxon>
        <taxon>Actinopterygii</taxon>
        <taxon>Neopterygii</taxon>
        <taxon>Teleostei</taxon>
        <taxon>Neoteleostei</taxon>
        <taxon>Acanthomorphata</taxon>
        <taxon>Eupercaria</taxon>
        <taxon>Perciformes</taxon>
        <taxon>Cottioidei</taxon>
        <taxon>Cottales</taxon>
        <taxon>Liparidae</taxon>
        <taxon>Liparis</taxon>
    </lineage>
</organism>
<evidence type="ECO:0000313" key="3">
    <source>
        <dbReference type="Proteomes" id="UP000314294"/>
    </source>
</evidence>
<gene>
    <name evidence="2" type="ORF">EYF80_040650</name>
</gene>
<reference evidence="2 3" key="1">
    <citation type="submission" date="2019-03" db="EMBL/GenBank/DDBJ databases">
        <title>First draft genome of Liparis tanakae, snailfish: a comprehensive survey of snailfish specific genes.</title>
        <authorList>
            <person name="Kim W."/>
            <person name="Song I."/>
            <person name="Jeong J.-H."/>
            <person name="Kim D."/>
            <person name="Kim S."/>
            <person name="Ryu S."/>
            <person name="Song J.Y."/>
            <person name="Lee S.K."/>
        </authorList>
    </citation>
    <scope>NUCLEOTIDE SEQUENCE [LARGE SCALE GENOMIC DNA]</scope>
    <source>
        <tissue evidence="2">Muscle</tissue>
    </source>
</reference>
<evidence type="ECO:0000256" key="1">
    <source>
        <dbReference type="SAM" id="MobiDB-lite"/>
    </source>
</evidence>
<proteinExistence type="predicted"/>
<dbReference type="EMBL" id="SRLO01000667">
    <property type="protein sequence ID" value="TNN49152.1"/>
    <property type="molecule type" value="Genomic_DNA"/>
</dbReference>
<comment type="caution">
    <text evidence="2">The sequence shown here is derived from an EMBL/GenBank/DDBJ whole genome shotgun (WGS) entry which is preliminary data.</text>
</comment>